<organism evidence="2">
    <name type="scientific">Kitasatospora sp. CMC57</name>
    <dbReference type="NCBI Taxonomy" id="3231513"/>
    <lineage>
        <taxon>Bacteria</taxon>
        <taxon>Bacillati</taxon>
        <taxon>Actinomycetota</taxon>
        <taxon>Actinomycetes</taxon>
        <taxon>Kitasatosporales</taxon>
        <taxon>Streptomycetaceae</taxon>
        <taxon>Kitasatospora</taxon>
    </lineage>
</organism>
<name>A0AB33K7P0_9ACTN</name>
<reference evidence="2" key="1">
    <citation type="submission" date="2024-07" db="EMBL/GenBank/DDBJ databases">
        <title>Complete genome sequences of cellulolytic bacteria, Kitasatospora sp. CMC57 and Streptomyces sp. CMC78, isolated from Japanese agricultural soil.</title>
        <authorList>
            <person name="Hashimoto T."/>
            <person name="Ito M."/>
            <person name="Iwamoto M."/>
            <person name="Fukahori D."/>
            <person name="Shoda T."/>
            <person name="Sakoda M."/>
            <person name="Morohoshi T."/>
            <person name="Mitsuboshi M."/>
            <person name="Nishizawa T."/>
        </authorList>
    </citation>
    <scope>NUCLEOTIDE SEQUENCE</scope>
    <source>
        <strain evidence="2">CMC57</strain>
    </source>
</reference>
<dbReference type="AlphaFoldDB" id="A0AB33K7P0"/>
<accession>A0AB33K7P0</accession>
<protein>
    <recommendedName>
        <fullName evidence="3">DUF1449 family protein</fullName>
    </recommendedName>
</protein>
<keyword evidence="1" id="KW-0812">Transmembrane</keyword>
<proteinExistence type="predicted"/>
<dbReference type="RefSeq" id="WP_407991586.1">
    <property type="nucleotide sequence ID" value="NZ_AP035881.2"/>
</dbReference>
<sequence length="200" mass="20721">MHGFVEAALGYPAALFGFALVVVIGYWGLVLLGGMGVDVLHGGDGVGTHGGTLTGFGLGGVPVTVAGSLLIAIAWFVTLAGSAMTSGTAARTGVLAAALLCSWGGTRMLLRPLARLFPPQRAVSRRDFVGRLCVIRTGRVDAHFGQAEVTAEDGSSALVQVRSLTEEPQLTIGRTALVYGYDHDAEHFLVAPFDPALLGF</sequence>
<dbReference type="EMBL" id="AP035881">
    <property type="protein sequence ID" value="BFP49494.1"/>
    <property type="molecule type" value="Genomic_DNA"/>
</dbReference>
<keyword evidence="1" id="KW-0472">Membrane</keyword>
<evidence type="ECO:0000313" key="2">
    <source>
        <dbReference type="EMBL" id="BFP49494.1"/>
    </source>
</evidence>
<evidence type="ECO:0000256" key="1">
    <source>
        <dbReference type="SAM" id="Phobius"/>
    </source>
</evidence>
<feature type="transmembrane region" description="Helical" evidence="1">
    <location>
        <begin position="12"/>
        <end position="32"/>
    </location>
</feature>
<feature type="transmembrane region" description="Helical" evidence="1">
    <location>
        <begin position="53"/>
        <end position="77"/>
    </location>
</feature>
<evidence type="ECO:0008006" key="3">
    <source>
        <dbReference type="Google" id="ProtNLM"/>
    </source>
</evidence>
<keyword evidence="1" id="KW-1133">Transmembrane helix</keyword>
<gene>
    <name evidence="2" type="ORF">KCMC57_58620</name>
</gene>
<feature type="transmembrane region" description="Helical" evidence="1">
    <location>
        <begin position="89"/>
        <end position="110"/>
    </location>
</feature>